<name>A0ABT4SSF9_9ACTN</name>
<reference evidence="1 2" key="1">
    <citation type="submission" date="2022-11" db="EMBL/GenBank/DDBJ databases">
        <title>Nonomuraea corallina sp. nov., a new species of the genus Nonomuraea isolated from sea side sediment in Thai sea.</title>
        <authorList>
            <person name="Ngamcharungchit C."/>
            <person name="Matsumoto A."/>
            <person name="Suriyachadkun C."/>
            <person name="Panbangred W."/>
            <person name="Inahashi Y."/>
            <person name="Intra B."/>
        </authorList>
    </citation>
    <scope>NUCLEOTIDE SEQUENCE [LARGE SCALE GENOMIC DNA]</scope>
    <source>
        <strain evidence="1 2">DSM 43553</strain>
    </source>
</reference>
<sequence length="78" mass="8000">MHDEMEAAAVQLVVLGLVQARDRWAALVEDGEDHQVVAGVDGDAEDAARCAAEGVADMGLVLAGTASQELRPPSGSTV</sequence>
<organism evidence="1 2">
    <name type="scientific">Nonomuraea ferruginea</name>
    <dbReference type="NCBI Taxonomy" id="46174"/>
    <lineage>
        <taxon>Bacteria</taxon>
        <taxon>Bacillati</taxon>
        <taxon>Actinomycetota</taxon>
        <taxon>Actinomycetes</taxon>
        <taxon>Streptosporangiales</taxon>
        <taxon>Streptosporangiaceae</taxon>
        <taxon>Nonomuraea</taxon>
    </lineage>
</organism>
<protein>
    <submittedName>
        <fullName evidence="1">Uncharacterized protein</fullName>
    </submittedName>
</protein>
<dbReference type="Proteomes" id="UP001212498">
    <property type="component" value="Unassembled WGS sequence"/>
</dbReference>
<dbReference type="EMBL" id="JAPNUD010000010">
    <property type="protein sequence ID" value="MDA0640197.1"/>
    <property type="molecule type" value="Genomic_DNA"/>
</dbReference>
<dbReference type="RefSeq" id="WP_271275489.1">
    <property type="nucleotide sequence ID" value="NZ_BAABFD010000003.1"/>
</dbReference>
<accession>A0ABT4SSF9</accession>
<evidence type="ECO:0000313" key="1">
    <source>
        <dbReference type="EMBL" id="MDA0640197.1"/>
    </source>
</evidence>
<evidence type="ECO:0000313" key="2">
    <source>
        <dbReference type="Proteomes" id="UP001212498"/>
    </source>
</evidence>
<keyword evidence="2" id="KW-1185">Reference proteome</keyword>
<proteinExistence type="predicted"/>
<gene>
    <name evidence="1" type="ORF">OUY24_06165</name>
</gene>
<comment type="caution">
    <text evidence="1">The sequence shown here is derived from an EMBL/GenBank/DDBJ whole genome shotgun (WGS) entry which is preliminary data.</text>
</comment>